<feature type="transmembrane region" description="Helical" evidence="1">
    <location>
        <begin position="179"/>
        <end position="199"/>
    </location>
</feature>
<organism evidence="3 4">
    <name type="scientific">Meiothermus granaticius NBRC 107808</name>
    <dbReference type="NCBI Taxonomy" id="1227551"/>
    <lineage>
        <taxon>Bacteria</taxon>
        <taxon>Thermotogati</taxon>
        <taxon>Deinococcota</taxon>
        <taxon>Deinococci</taxon>
        <taxon>Thermales</taxon>
        <taxon>Thermaceae</taxon>
        <taxon>Meiothermus</taxon>
    </lineage>
</organism>
<keyword evidence="4" id="KW-1185">Reference proteome</keyword>
<name>A0A399F7Y5_9DEIN</name>
<feature type="transmembrane region" description="Helical" evidence="1">
    <location>
        <begin position="64"/>
        <end position="82"/>
    </location>
</feature>
<dbReference type="AlphaFoldDB" id="A0A399F7Y5"/>
<dbReference type="PANTHER" id="PTHR12715:SF4">
    <property type="entry name" value="EAMA DOMAIN-CONTAINING PROTEIN"/>
    <property type="match status" value="1"/>
</dbReference>
<feature type="transmembrane region" description="Helical" evidence="1">
    <location>
        <begin position="149"/>
        <end position="167"/>
    </location>
</feature>
<feature type="transmembrane region" description="Helical" evidence="1">
    <location>
        <begin position="94"/>
        <end position="112"/>
    </location>
</feature>
<proteinExistence type="predicted"/>
<feature type="transmembrane region" description="Helical" evidence="1">
    <location>
        <begin position="264"/>
        <end position="284"/>
    </location>
</feature>
<evidence type="ECO:0000313" key="3">
    <source>
        <dbReference type="EMBL" id="RIH92220.1"/>
    </source>
</evidence>
<comment type="caution">
    <text evidence="3">The sequence shown here is derived from an EMBL/GenBank/DDBJ whole genome shotgun (WGS) entry which is preliminary data.</text>
</comment>
<dbReference type="PANTHER" id="PTHR12715">
    <property type="entry name" value="TRANSPORTER, DRUG/METABOLITE EXPORTER FAMILY"/>
    <property type="match status" value="1"/>
</dbReference>
<evidence type="ECO:0000256" key="1">
    <source>
        <dbReference type="SAM" id="Phobius"/>
    </source>
</evidence>
<feature type="transmembrane region" description="Helical" evidence="1">
    <location>
        <begin position="240"/>
        <end position="258"/>
    </location>
</feature>
<accession>A0A399F7Y5</accession>
<feature type="transmembrane region" description="Helical" evidence="1">
    <location>
        <begin position="119"/>
        <end position="137"/>
    </location>
</feature>
<sequence length="294" mass="31502">MEPRALVAILITLLPWSSVYPIIKNALSDFSPVHLVLLRFLVASAALAVYAVVTRIPLPAWRDWGWLLGLGFLGISVYHTALTTGLQNVASGPAAILIACGPVFVALMAYIFQRERLTHMGWLGIAIAFVGVGLIAIGNHPGTFRLEPGALLILLAALSTSIYFVFQRTLVRRYGALRFTVYSIWAGTLPLLVFLPGLYGELSRASAASVGSVIYLGLLPSALAYMTWNYALSIAPASRVASFLYVSPIFSYLLAFFLRGEIPTLLAVVGGGIALVGVIVLNTLGRGPKQSVKA</sequence>
<dbReference type="InterPro" id="IPR000620">
    <property type="entry name" value="EamA_dom"/>
</dbReference>
<dbReference type="Gene3D" id="1.10.3730.20">
    <property type="match status" value="1"/>
</dbReference>
<dbReference type="Proteomes" id="UP000266178">
    <property type="component" value="Unassembled WGS sequence"/>
</dbReference>
<dbReference type="GO" id="GO:0016020">
    <property type="term" value="C:membrane"/>
    <property type="evidence" value="ECO:0007669"/>
    <property type="project" value="InterPro"/>
</dbReference>
<keyword evidence="1" id="KW-0472">Membrane</keyword>
<reference evidence="3 4" key="1">
    <citation type="submission" date="2018-08" db="EMBL/GenBank/DDBJ databases">
        <title>Meiothermus granaticius genome AF-68 sequencing project.</title>
        <authorList>
            <person name="Da Costa M.S."/>
            <person name="Albuquerque L."/>
            <person name="Raposo P."/>
            <person name="Froufe H.J.C."/>
            <person name="Barroso C.S."/>
            <person name="Egas C."/>
        </authorList>
    </citation>
    <scope>NUCLEOTIDE SEQUENCE [LARGE SCALE GENOMIC DNA]</scope>
    <source>
        <strain evidence="3 4">AF-68</strain>
    </source>
</reference>
<evidence type="ECO:0000313" key="4">
    <source>
        <dbReference type="Proteomes" id="UP000266178"/>
    </source>
</evidence>
<keyword evidence="1" id="KW-1133">Transmembrane helix</keyword>
<dbReference type="SUPFAM" id="SSF103481">
    <property type="entry name" value="Multidrug resistance efflux transporter EmrE"/>
    <property type="match status" value="2"/>
</dbReference>
<keyword evidence="1" id="KW-0812">Transmembrane</keyword>
<evidence type="ECO:0000259" key="2">
    <source>
        <dbReference type="Pfam" id="PF00892"/>
    </source>
</evidence>
<dbReference type="RefSeq" id="WP_119357363.1">
    <property type="nucleotide sequence ID" value="NZ_BJXM01000001.1"/>
</dbReference>
<protein>
    <submittedName>
        <fullName evidence="3">Putative inner membrane transporter YedA</fullName>
    </submittedName>
</protein>
<dbReference type="InterPro" id="IPR037185">
    <property type="entry name" value="EmrE-like"/>
</dbReference>
<feature type="domain" description="EamA" evidence="2">
    <location>
        <begin position="148"/>
        <end position="282"/>
    </location>
</feature>
<dbReference type="OrthoDB" id="9799821at2"/>
<dbReference type="Pfam" id="PF00892">
    <property type="entry name" value="EamA"/>
    <property type="match status" value="2"/>
</dbReference>
<feature type="transmembrane region" description="Helical" evidence="1">
    <location>
        <begin position="205"/>
        <end position="228"/>
    </location>
</feature>
<dbReference type="EMBL" id="QWLB01000023">
    <property type="protein sequence ID" value="RIH92220.1"/>
    <property type="molecule type" value="Genomic_DNA"/>
</dbReference>
<feature type="transmembrane region" description="Helical" evidence="1">
    <location>
        <begin position="31"/>
        <end position="52"/>
    </location>
</feature>
<feature type="domain" description="EamA" evidence="2">
    <location>
        <begin position="5"/>
        <end position="136"/>
    </location>
</feature>
<gene>
    <name evidence="3" type="primary">yedA_2</name>
    <name evidence="3" type="ORF">Mgrana_01889</name>
</gene>
<dbReference type="InterPro" id="IPR052756">
    <property type="entry name" value="Alkyne_AA_exporter"/>
</dbReference>